<evidence type="ECO:0000256" key="3">
    <source>
        <dbReference type="SAM" id="Phobius"/>
    </source>
</evidence>
<evidence type="ECO:0000259" key="4">
    <source>
        <dbReference type="PROSITE" id="PS50111"/>
    </source>
</evidence>
<feature type="transmembrane region" description="Helical" evidence="3">
    <location>
        <begin position="7"/>
        <end position="26"/>
    </location>
</feature>
<dbReference type="Pfam" id="PF00015">
    <property type="entry name" value="MCPsignal"/>
    <property type="match status" value="1"/>
</dbReference>
<evidence type="ECO:0000256" key="1">
    <source>
        <dbReference type="ARBA" id="ARBA00023224"/>
    </source>
</evidence>
<dbReference type="CDD" id="cd18773">
    <property type="entry name" value="PDC1_HK_sensor"/>
    <property type="match status" value="1"/>
</dbReference>
<dbReference type="PANTHER" id="PTHR32089">
    <property type="entry name" value="METHYL-ACCEPTING CHEMOTAXIS PROTEIN MCPB"/>
    <property type="match status" value="1"/>
</dbReference>
<feature type="transmembrane region" description="Helical" evidence="3">
    <location>
        <begin position="32"/>
        <end position="52"/>
    </location>
</feature>
<dbReference type="SUPFAM" id="SSF58104">
    <property type="entry name" value="Methyl-accepting chemotaxis protein (MCP) signaling domain"/>
    <property type="match status" value="1"/>
</dbReference>
<dbReference type="InterPro" id="IPR029151">
    <property type="entry name" value="Sensor-like_sf"/>
</dbReference>
<evidence type="ECO:0000313" key="5">
    <source>
        <dbReference type="EMBL" id="SMF36258.1"/>
    </source>
</evidence>
<evidence type="ECO:0000313" key="6">
    <source>
        <dbReference type="Proteomes" id="UP000192906"/>
    </source>
</evidence>
<gene>
    <name evidence="5" type="ORF">SAMN06295933_3166</name>
</gene>
<dbReference type="AlphaFoldDB" id="A0A1X7EM22"/>
<name>A0A1X7EM22_9BACT</name>
<reference evidence="6" key="1">
    <citation type="submission" date="2017-04" db="EMBL/GenBank/DDBJ databases">
        <authorList>
            <person name="Varghese N."/>
            <person name="Submissions S."/>
        </authorList>
    </citation>
    <scope>NUCLEOTIDE SEQUENCE [LARGE SCALE GENOMIC DNA]</scope>
    <source>
        <strain evidence="6">K3S</strain>
    </source>
</reference>
<feature type="domain" description="Methyl-accepting transducer" evidence="4">
    <location>
        <begin position="154"/>
        <end position="390"/>
    </location>
</feature>
<keyword evidence="3" id="KW-0812">Transmembrane</keyword>
<dbReference type="SUPFAM" id="SSF103190">
    <property type="entry name" value="Sensory domain-like"/>
    <property type="match status" value="1"/>
</dbReference>
<dbReference type="Proteomes" id="UP000192906">
    <property type="component" value="Unassembled WGS sequence"/>
</dbReference>
<dbReference type="RefSeq" id="WP_085103936.1">
    <property type="nucleotide sequence ID" value="NZ_FWZU01000005.1"/>
</dbReference>
<evidence type="ECO:0000256" key="2">
    <source>
        <dbReference type="PROSITE-ProRule" id="PRU00284"/>
    </source>
</evidence>
<proteinExistence type="predicted"/>
<sequence>MFSETMTHMVIDALVFLVLCLFLVFLPEYFSSGSGLSIVGILAAALAIILAVDFMKSSRVRNDCELTNKWMKSLSCGQKFNDDFEKILKKYPDAAVLDEFVKKLTCKLDDTEKNYRIQKEKKLKAYRLVDEARAQAEDARCKGLLSASKNLESAVEGIRNESSLLGDATNRARSGAGKQQELLASVVSSMEQIDASITQGARNAEAAADDAESAAKQASSGELVLNKTIASIGSVLANSNELNGLVESLGVQANGIGNIMDVISDIADQTNLLALNAAIEAARAGEAGRGFAVVADEVRKLAEKTMDATRDVGAEIGKIQKHVEQTIAGVDSIAGLAGEASNLASMSGEALVEIVSLAGKSSERVRKIAQEAVQQAEASNIVRDAITEVHSISDETDDAMSGAAESITVLGGRISDLDDMIGVFQLVGNGEVQEVINQLAKSPDILSRNRELQERAMRKVVRGNQFLELLYITDQNGVQTVSNISGHGQGYAEDKSSFGKNWSERPWFSAPLESKTLYISDAYKSSASGTNCITVSGPFLNAKGEVLGVIAADVMINC</sequence>
<protein>
    <submittedName>
        <fullName evidence="5">Methyl-accepting chemotaxis protein</fullName>
    </submittedName>
</protein>
<dbReference type="SMART" id="SM00283">
    <property type="entry name" value="MA"/>
    <property type="match status" value="1"/>
</dbReference>
<dbReference type="Gene3D" id="1.10.287.950">
    <property type="entry name" value="Methyl-accepting chemotaxis protein"/>
    <property type="match status" value="1"/>
</dbReference>
<dbReference type="PROSITE" id="PS50111">
    <property type="entry name" value="CHEMOTAXIS_TRANSDUC_2"/>
    <property type="match status" value="1"/>
</dbReference>
<keyword evidence="3" id="KW-1133">Transmembrane helix</keyword>
<keyword evidence="6" id="KW-1185">Reference proteome</keyword>
<dbReference type="GO" id="GO:0007165">
    <property type="term" value="P:signal transduction"/>
    <property type="evidence" value="ECO:0007669"/>
    <property type="project" value="UniProtKB-KW"/>
</dbReference>
<accession>A0A1X7EM22</accession>
<dbReference type="OrthoDB" id="9806477at2"/>
<dbReference type="Gene3D" id="3.30.450.20">
    <property type="entry name" value="PAS domain"/>
    <property type="match status" value="1"/>
</dbReference>
<dbReference type="GO" id="GO:0016020">
    <property type="term" value="C:membrane"/>
    <property type="evidence" value="ECO:0007669"/>
    <property type="project" value="InterPro"/>
</dbReference>
<dbReference type="Pfam" id="PF22673">
    <property type="entry name" value="MCP-like_PDC_1"/>
    <property type="match status" value="1"/>
</dbReference>
<dbReference type="PANTHER" id="PTHR32089:SF112">
    <property type="entry name" value="LYSOZYME-LIKE PROTEIN-RELATED"/>
    <property type="match status" value="1"/>
</dbReference>
<dbReference type="STRING" id="1519643.SAMN06295933_3166"/>
<dbReference type="InterPro" id="IPR004089">
    <property type="entry name" value="MCPsignal_dom"/>
</dbReference>
<organism evidence="5 6">
    <name type="scientific">Desulfovibrio gilichinskyi</name>
    <dbReference type="NCBI Taxonomy" id="1519643"/>
    <lineage>
        <taxon>Bacteria</taxon>
        <taxon>Pseudomonadati</taxon>
        <taxon>Thermodesulfobacteriota</taxon>
        <taxon>Desulfovibrionia</taxon>
        <taxon>Desulfovibrionales</taxon>
        <taxon>Desulfovibrionaceae</taxon>
        <taxon>Desulfovibrio</taxon>
    </lineage>
</organism>
<keyword evidence="1 2" id="KW-0807">Transducer</keyword>
<keyword evidence="3" id="KW-0472">Membrane</keyword>
<dbReference type="EMBL" id="FWZU01000005">
    <property type="protein sequence ID" value="SMF36258.1"/>
    <property type="molecule type" value="Genomic_DNA"/>
</dbReference>